<dbReference type="SMART" id="SM00369">
    <property type="entry name" value="LRR_TYP"/>
    <property type="match status" value="9"/>
</dbReference>
<evidence type="ECO:0000256" key="9">
    <source>
        <dbReference type="ARBA" id="ARBA00023065"/>
    </source>
</evidence>
<name>A0A9P0B4F1_BRAAE</name>
<dbReference type="GO" id="GO:0034220">
    <property type="term" value="P:monoatomic ion transmembrane transport"/>
    <property type="evidence" value="ECO:0007669"/>
    <property type="project" value="UniProtKB-KW"/>
</dbReference>
<keyword evidence="5" id="KW-0812">Transmembrane</keyword>
<evidence type="ECO:0000256" key="5">
    <source>
        <dbReference type="ARBA" id="ARBA00022692"/>
    </source>
</evidence>
<sequence>MAIWLVIITIVANFLGAKFLKIDKECTAHASQLGGQQITCANVTAKFFENFTISLNRAHWMTCTNCTLGILDENTFNFPRNNISFLFLNKANVRMLKRFAFVRLSVLKVLILKENCIENIDQKALSSIKKLTQLDLSKNNIRILTNNLFIDLENLDILSLNFNGIFYIQPDAFVGLKNLRYLYLSNNFLTKLEEKMFKYVTSLKILYLENNCIFDIHYLAFYNLQNLNYLYVNNNSINYLVQFNFKPLSSLIDLQLRFNNLTEIQTSSFNGLKSLKFLYLGDNQISSIKPYGFIGLESLEYLEMNNNNFEIINYTELCDIKNLKVLWLENNSISNFQIDYKSEVQNSLVVLGLGYNNFTVLNYKLLYNKVPNVKDIYVNDNEWKCELFVNMYNFFDSFNVSLCSNNNCNPNATKTYIDTLCNPVKSDDNLDDNNFPMDFSTDSSSSLAKLSIIVFSAIPILFVNM</sequence>
<dbReference type="GO" id="GO:0005886">
    <property type="term" value="C:plasma membrane"/>
    <property type="evidence" value="ECO:0007669"/>
    <property type="project" value="UniProtKB-SubCell"/>
</dbReference>
<keyword evidence="8" id="KW-1133">Transmembrane helix</keyword>
<gene>
    <name evidence="14" type="ORF">MELIAE_LOCUS6451</name>
</gene>
<dbReference type="Gene3D" id="3.80.10.10">
    <property type="entry name" value="Ribonuclease Inhibitor"/>
    <property type="match status" value="2"/>
</dbReference>
<dbReference type="PROSITE" id="PS51450">
    <property type="entry name" value="LRR"/>
    <property type="match status" value="3"/>
</dbReference>
<keyword evidence="11" id="KW-1015">Disulfide bond</keyword>
<dbReference type="OrthoDB" id="676979at2759"/>
<evidence type="ECO:0000256" key="11">
    <source>
        <dbReference type="ARBA" id="ARBA00023157"/>
    </source>
</evidence>
<evidence type="ECO:0000256" key="4">
    <source>
        <dbReference type="ARBA" id="ARBA00022614"/>
    </source>
</evidence>
<dbReference type="InterPro" id="IPR001611">
    <property type="entry name" value="Leu-rich_rpt"/>
</dbReference>
<dbReference type="FunFam" id="3.80.10.10:FF:001164">
    <property type="entry name" value="GH01279p"/>
    <property type="match status" value="1"/>
</dbReference>
<dbReference type="SMART" id="SM00365">
    <property type="entry name" value="LRR_SD22"/>
    <property type="match status" value="7"/>
</dbReference>
<dbReference type="InterPro" id="IPR032675">
    <property type="entry name" value="LRR_dom_sf"/>
</dbReference>
<feature type="signal peptide" evidence="13">
    <location>
        <begin position="1"/>
        <end position="16"/>
    </location>
</feature>
<keyword evidence="9" id="KW-0406">Ion transport</keyword>
<proteinExistence type="predicted"/>
<reference evidence="14" key="1">
    <citation type="submission" date="2021-12" db="EMBL/GenBank/DDBJ databases">
        <authorList>
            <person name="King R."/>
        </authorList>
    </citation>
    <scope>NUCLEOTIDE SEQUENCE</scope>
</reference>
<keyword evidence="10" id="KW-0472">Membrane</keyword>
<dbReference type="PANTHER" id="PTHR46473">
    <property type="entry name" value="GH08155P"/>
    <property type="match status" value="1"/>
</dbReference>
<keyword evidence="2" id="KW-0813">Transport</keyword>
<evidence type="ECO:0000256" key="1">
    <source>
        <dbReference type="ARBA" id="ARBA00004162"/>
    </source>
</evidence>
<evidence type="ECO:0000256" key="6">
    <source>
        <dbReference type="ARBA" id="ARBA00022729"/>
    </source>
</evidence>
<dbReference type="EMBL" id="OV121135">
    <property type="protein sequence ID" value="CAH0555013.1"/>
    <property type="molecule type" value="Genomic_DNA"/>
</dbReference>
<evidence type="ECO:0000256" key="13">
    <source>
        <dbReference type="SAM" id="SignalP"/>
    </source>
</evidence>
<keyword evidence="6 13" id="KW-0732">Signal</keyword>
<evidence type="ECO:0000256" key="2">
    <source>
        <dbReference type="ARBA" id="ARBA00022448"/>
    </source>
</evidence>
<dbReference type="Pfam" id="PF13855">
    <property type="entry name" value="LRR_8"/>
    <property type="match status" value="3"/>
</dbReference>
<dbReference type="SUPFAM" id="SSF52058">
    <property type="entry name" value="L domain-like"/>
    <property type="match status" value="1"/>
</dbReference>
<keyword evidence="4" id="KW-0433">Leucine-rich repeat</keyword>
<evidence type="ECO:0000256" key="8">
    <source>
        <dbReference type="ARBA" id="ARBA00022989"/>
    </source>
</evidence>
<dbReference type="AlphaFoldDB" id="A0A9P0B4F1"/>
<feature type="chain" id="PRO_5040308313" evidence="13">
    <location>
        <begin position="17"/>
        <end position="465"/>
    </location>
</feature>
<evidence type="ECO:0000256" key="3">
    <source>
        <dbReference type="ARBA" id="ARBA00022475"/>
    </source>
</evidence>
<keyword evidence="15" id="KW-1185">Reference proteome</keyword>
<organism evidence="14 15">
    <name type="scientific">Brassicogethes aeneus</name>
    <name type="common">Rape pollen beetle</name>
    <name type="synonym">Meligethes aeneus</name>
    <dbReference type="NCBI Taxonomy" id="1431903"/>
    <lineage>
        <taxon>Eukaryota</taxon>
        <taxon>Metazoa</taxon>
        <taxon>Ecdysozoa</taxon>
        <taxon>Arthropoda</taxon>
        <taxon>Hexapoda</taxon>
        <taxon>Insecta</taxon>
        <taxon>Pterygota</taxon>
        <taxon>Neoptera</taxon>
        <taxon>Endopterygota</taxon>
        <taxon>Coleoptera</taxon>
        <taxon>Polyphaga</taxon>
        <taxon>Cucujiformia</taxon>
        <taxon>Nitidulidae</taxon>
        <taxon>Meligethinae</taxon>
        <taxon>Brassicogethes</taxon>
    </lineage>
</organism>
<dbReference type="InterPro" id="IPR051432">
    <property type="entry name" value="KCNMA1_auxiliary"/>
</dbReference>
<accession>A0A9P0B4F1</accession>
<evidence type="ECO:0000313" key="15">
    <source>
        <dbReference type="Proteomes" id="UP001154078"/>
    </source>
</evidence>
<dbReference type="PANTHER" id="PTHR46473:SF10">
    <property type="entry name" value="LD45603P-RELATED"/>
    <property type="match status" value="1"/>
</dbReference>
<keyword evidence="12" id="KW-0407">Ion channel</keyword>
<evidence type="ECO:0000256" key="12">
    <source>
        <dbReference type="ARBA" id="ARBA00023303"/>
    </source>
</evidence>
<evidence type="ECO:0000256" key="10">
    <source>
        <dbReference type="ARBA" id="ARBA00023136"/>
    </source>
</evidence>
<keyword evidence="3" id="KW-1003">Cell membrane</keyword>
<keyword evidence="7" id="KW-0677">Repeat</keyword>
<evidence type="ECO:0000313" key="14">
    <source>
        <dbReference type="EMBL" id="CAH0555013.1"/>
    </source>
</evidence>
<dbReference type="InterPro" id="IPR003591">
    <property type="entry name" value="Leu-rich_rpt_typical-subtyp"/>
</dbReference>
<protein>
    <submittedName>
        <fullName evidence="14">Uncharacterized protein</fullName>
    </submittedName>
</protein>
<evidence type="ECO:0000256" key="7">
    <source>
        <dbReference type="ARBA" id="ARBA00022737"/>
    </source>
</evidence>
<comment type="subcellular location">
    <subcellularLocation>
        <location evidence="1">Cell membrane</location>
        <topology evidence="1">Single-pass membrane protein</topology>
    </subcellularLocation>
</comment>
<dbReference type="Proteomes" id="UP001154078">
    <property type="component" value="Chromosome 4"/>
</dbReference>